<dbReference type="EMBL" id="CP151632">
    <property type="protein sequence ID" value="WZO34245.1"/>
    <property type="molecule type" value="Genomic_DNA"/>
</dbReference>
<evidence type="ECO:0000259" key="3">
    <source>
        <dbReference type="Pfam" id="PF02894"/>
    </source>
</evidence>
<feature type="domain" description="Gfo/Idh/MocA-like oxidoreductase C-terminal" evidence="3">
    <location>
        <begin position="120"/>
        <end position="308"/>
    </location>
</feature>
<feature type="domain" description="Gfo/Idh/MocA-like oxidoreductase N-terminal" evidence="2">
    <location>
        <begin position="11"/>
        <end position="108"/>
    </location>
</feature>
<dbReference type="PANTHER" id="PTHR43593:SF1">
    <property type="entry name" value="INOSITOL 2-DEHYDROGENASE"/>
    <property type="match status" value="1"/>
</dbReference>
<evidence type="ECO:0000313" key="4">
    <source>
        <dbReference type="EMBL" id="WZO34245.1"/>
    </source>
</evidence>
<accession>A0AAU6SBK4</accession>
<reference evidence="4" key="1">
    <citation type="submission" date="2024-04" db="EMBL/GenBank/DDBJ databases">
        <authorList>
            <person name="Roder T."/>
            <person name="Oberhansli S."/>
            <person name="Kreuzer M."/>
        </authorList>
    </citation>
    <scope>NUCLEOTIDE SEQUENCE</scope>
    <source>
        <strain evidence="4">LWS13-1.2</strain>
    </source>
</reference>
<dbReference type="Pfam" id="PF01408">
    <property type="entry name" value="GFO_IDH_MocA"/>
    <property type="match status" value="1"/>
</dbReference>
<dbReference type="GO" id="GO:0000166">
    <property type="term" value="F:nucleotide binding"/>
    <property type="evidence" value="ECO:0007669"/>
    <property type="project" value="InterPro"/>
</dbReference>
<dbReference type="AlphaFoldDB" id="A0AAU6SBK4"/>
<dbReference type="InterPro" id="IPR036291">
    <property type="entry name" value="NAD(P)-bd_dom_sf"/>
</dbReference>
<organism evidence="4">
    <name type="scientific">Microbacterium sp. LWS13-1.2</name>
    <dbReference type="NCBI Taxonomy" id="3135264"/>
    <lineage>
        <taxon>Bacteria</taxon>
        <taxon>Bacillati</taxon>
        <taxon>Actinomycetota</taxon>
        <taxon>Actinomycetes</taxon>
        <taxon>Micrococcales</taxon>
        <taxon>Microbacteriaceae</taxon>
        <taxon>Microbacterium</taxon>
    </lineage>
</organism>
<dbReference type="InterPro" id="IPR000683">
    <property type="entry name" value="Gfo/Idh/MocA-like_OxRdtase_N"/>
</dbReference>
<evidence type="ECO:0000256" key="1">
    <source>
        <dbReference type="ARBA" id="ARBA00010928"/>
    </source>
</evidence>
<dbReference type="SUPFAM" id="SSF55347">
    <property type="entry name" value="Glyceraldehyde-3-phosphate dehydrogenase-like, C-terminal domain"/>
    <property type="match status" value="1"/>
</dbReference>
<sequence length="320" mass="34891">MKTFARSVGAGDLVAVSDIDVDRAQAIAETLPGDVRVFRTAEELIASDEIEAVTIASSAESHLALVLACIEHRKPVFCEKPLALTAADCQLIIDAEVRAGRRFVQVGFMRRYDAAFVELKSEVDTGNLGEIVSLQFVHRAADVPPSVTSSAHTTEAVVHEADSTRWLLNDEIVEVRVQGNAGRFGLDEWLDPQFFYFRTAAGVMIYSEVFLKATYGYEISCDVVGRSGVARLTNATPVVVSLDFHVSGVREKDFTVRFGEAYRRELEAWALDAVEGVVNGPNAWDGYCASAVTDACLESLRSGTPIQVQSRPRPALYSPA</sequence>
<gene>
    <name evidence="4" type="ORF">MRBLWS13_001898</name>
</gene>
<dbReference type="PANTHER" id="PTHR43593">
    <property type="match status" value="1"/>
</dbReference>
<dbReference type="Gene3D" id="3.40.50.720">
    <property type="entry name" value="NAD(P)-binding Rossmann-like Domain"/>
    <property type="match status" value="1"/>
</dbReference>
<comment type="similarity">
    <text evidence="1">Belongs to the Gfo/Idh/MocA family.</text>
</comment>
<dbReference type="SUPFAM" id="SSF51735">
    <property type="entry name" value="NAD(P)-binding Rossmann-fold domains"/>
    <property type="match status" value="1"/>
</dbReference>
<evidence type="ECO:0000259" key="2">
    <source>
        <dbReference type="Pfam" id="PF01408"/>
    </source>
</evidence>
<proteinExistence type="inferred from homology"/>
<dbReference type="Gene3D" id="3.30.360.10">
    <property type="entry name" value="Dihydrodipicolinate Reductase, domain 2"/>
    <property type="match status" value="1"/>
</dbReference>
<dbReference type="InterPro" id="IPR004104">
    <property type="entry name" value="Gfo/Idh/MocA-like_OxRdtase_C"/>
</dbReference>
<name>A0AAU6SBK4_9MICO</name>
<dbReference type="InterPro" id="IPR050424">
    <property type="entry name" value="Gfo-Idh-MocA_inositol_DH"/>
</dbReference>
<protein>
    <submittedName>
        <fullName evidence="4">Gfo/Idh/MocA family oxidoreductase</fullName>
    </submittedName>
</protein>
<dbReference type="RefSeq" id="WP_349428800.1">
    <property type="nucleotide sequence ID" value="NZ_CP151632.1"/>
</dbReference>
<dbReference type="Pfam" id="PF02894">
    <property type="entry name" value="GFO_IDH_MocA_C"/>
    <property type="match status" value="1"/>
</dbReference>